<dbReference type="InterPro" id="IPR005829">
    <property type="entry name" value="Sugar_transporter_CS"/>
</dbReference>
<dbReference type="PROSITE" id="PS50850">
    <property type="entry name" value="MFS"/>
    <property type="match status" value="1"/>
</dbReference>
<feature type="transmembrane region" description="Helical" evidence="6">
    <location>
        <begin position="29"/>
        <end position="52"/>
    </location>
</feature>
<keyword evidence="4 6" id="KW-0472">Membrane</keyword>
<feature type="transmembrane region" description="Helical" evidence="6">
    <location>
        <begin position="98"/>
        <end position="119"/>
    </location>
</feature>
<sequence length="456" mass="49806">MKSTESEKEPPQAEWDIEQREPEKKRSGVLNVVISGLALFSDGYNAQIIGYMEPLFSMLYKDGMSSTIKSRLSNSYLIGEIFGMVFFGVLIDRIGRRTGIVAATAFLVIGVSLATAAHGNSQLGMFWMMIVARGIAGFGAGGEYPVCATSATEAADETAQLRKRRGFLVAVTTDFAVDLGFVAAGLVALILPLSICFFRIRMINSTQYRKHAIKSNYPYWLVLRRYWKPMLGTSLAWFCYDFVTYPFGLFSSTIIAQLNPNNSTVQNIGYGTVINCFYLPGCLLGGLLMDRIGRKQTMTLGFILWAVWGFILGGALQPIQQVFPLFIVMYGVFQALGEMGPGVSTFLCASESFPTPLRGHFLGLAAAVGKAGASIGTEVFTPIQDSFDSTVQGQQAVFLIGAAFTVVGGLIAWFLIPDMSRELESEDAKFKTYLAENGYDVSMYGEALVINPRTSS</sequence>
<evidence type="ECO:0000256" key="3">
    <source>
        <dbReference type="ARBA" id="ARBA00022989"/>
    </source>
</evidence>
<evidence type="ECO:0000259" key="7">
    <source>
        <dbReference type="PROSITE" id="PS50850"/>
    </source>
</evidence>
<dbReference type="AlphaFoldDB" id="A0A9W9QXA4"/>
<dbReference type="PROSITE" id="PS00216">
    <property type="entry name" value="SUGAR_TRANSPORT_1"/>
    <property type="match status" value="1"/>
</dbReference>
<dbReference type="PANTHER" id="PTHR23508">
    <property type="entry name" value="CARBOXYLIC ACID TRANSPORTER PROTEIN HOMOLOG"/>
    <property type="match status" value="1"/>
</dbReference>
<feature type="transmembrane region" description="Helical" evidence="6">
    <location>
        <begin position="179"/>
        <end position="200"/>
    </location>
</feature>
<dbReference type="GO" id="GO:0046943">
    <property type="term" value="F:carboxylic acid transmembrane transporter activity"/>
    <property type="evidence" value="ECO:0007669"/>
    <property type="project" value="TreeGrafter"/>
</dbReference>
<evidence type="ECO:0000256" key="2">
    <source>
        <dbReference type="ARBA" id="ARBA00022692"/>
    </source>
</evidence>
<dbReference type="EMBL" id="JAPZBQ010000002">
    <property type="protein sequence ID" value="KAJ5346093.1"/>
    <property type="molecule type" value="Genomic_DNA"/>
</dbReference>
<keyword evidence="3 6" id="KW-1133">Transmembrane helix</keyword>
<dbReference type="InterPro" id="IPR036259">
    <property type="entry name" value="MFS_trans_sf"/>
</dbReference>
<organism evidence="8 9">
    <name type="scientific">Penicillium brevicompactum</name>
    <dbReference type="NCBI Taxonomy" id="5074"/>
    <lineage>
        <taxon>Eukaryota</taxon>
        <taxon>Fungi</taxon>
        <taxon>Dikarya</taxon>
        <taxon>Ascomycota</taxon>
        <taxon>Pezizomycotina</taxon>
        <taxon>Eurotiomycetes</taxon>
        <taxon>Eurotiomycetidae</taxon>
        <taxon>Eurotiales</taxon>
        <taxon>Aspergillaceae</taxon>
        <taxon>Penicillium</taxon>
    </lineage>
</organism>
<dbReference type="Pfam" id="PF00083">
    <property type="entry name" value="Sugar_tr"/>
    <property type="match status" value="2"/>
</dbReference>
<reference evidence="8" key="1">
    <citation type="submission" date="2022-12" db="EMBL/GenBank/DDBJ databases">
        <authorList>
            <person name="Petersen C."/>
        </authorList>
    </citation>
    <scope>NUCLEOTIDE SEQUENCE</scope>
    <source>
        <strain evidence="8">IBT 35673</strain>
    </source>
</reference>
<evidence type="ECO:0000256" key="4">
    <source>
        <dbReference type="ARBA" id="ARBA00023136"/>
    </source>
</evidence>
<dbReference type="SUPFAM" id="SSF103473">
    <property type="entry name" value="MFS general substrate transporter"/>
    <property type="match status" value="1"/>
</dbReference>
<feature type="transmembrane region" description="Helical" evidence="6">
    <location>
        <begin position="268"/>
        <end position="288"/>
    </location>
</feature>
<evidence type="ECO:0000313" key="9">
    <source>
        <dbReference type="Proteomes" id="UP001147695"/>
    </source>
</evidence>
<evidence type="ECO:0000256" key="6">
    <source>
        <dbReference type="SAM" id="Phobius"/>
    </source>
</evidence>
<comment type="subcellular location">
    <subcellularLocation>
        <location evidence="1">Membrane</location>
        <topology evidence="1">Multi-pass membrane protein</topology>
    </subcellularLocation>
</comment>
<name>A0A9W9QXA4_PENBR</name>
<dbReference type="InterPro" id="IPR005828">
    <property type="entry name" value="MFS_sugar_transport-like"/>
</dbReference>
<feature type="region of interest" description="Disordered" evidence="5">
    <location>
        <begin position="1"/>
        <end position="20"/>
    </location>
</feature>
<feature type="transmembrane region" description="Helical" evidence="6">
    <location>
        <begin position="72"/>
        <end position="91"/>
    </location>
</feature>
<dbReference type="PANTHER" id="PTHR23508:SF10">
    <property type="entry name" value="CARBOXYLIC ACID TRANSPORTER PROTEIN HOMOLOG"/>
    <property type="match status" value="1"/>
</dbReference>
<proteinExistence type="predicted"/>
<evidence type="ECO:0000313" key="8">
    <source>
        <dbReference type="EMBL" id="KAJ5346093.1"/>
    </source>
</evidence>
<feature type="transmembrane region" description="Helical" evidence="6">
    <location>
        <begin position="395"/>
        <end position="416"/>
    </location>
</feature>
<comment type="caution">
    <text evidence="8">The sequence shown here is derived from an EMBL/GenBank/DDBJ whole genome shotgun (WGS) entry which is preliminary data.</text>
</comment>
<dbReference type="InterPro" id="IPR020846">
    <property type="entry name" value="MFS_dom"/>
</dbReference>
<dbReference type="Gene3D" id="1.20.1250.20">
    <property type="entry name" value="MFS general substrate transporter like domains"/>
    <property type="match status" value="1"/>
</dbReference>
<dbReference type="Proteomes" id="UP001147695">
    <property type="component" value="Unassembled WGS sequence"/>
</dbReference>
<feature type="transmembrane region" description="Helical" evidence="6">
    <location>
        <begin position="234"/>
        <end position="256"/>
    </location>
</feature>
<accession>A0A9W9QXA4</accession>
<feature type="transmembrane region" description="Helical" evidence="6">
    <location>
        <begin position="300"/>
        <end position="319"/>
    </location>
</feature>
<gene>
    <name evidence="8" type="ORF">N7452_004097</name>
</gene>
<dbReference type="GO" id="GO:0005886">
    <property type="term" value="C:plasma membrane"/>
    <property type="evidence" value="ECO:0007669"/>
    <property type="project" value="TreeGrafter"/>
</dbReference>
<reference evidence="8" key="2">
    <citation type="journal article" date="2023" name="IMA Fungus">
        <title>Comparative genomic study of the Penicillium genus elucidates a diverse pangenome and 15 lateral gene transfer events.</title>
        <authorList>
            <person name="Petersen C."/>
            <person name="Sorensen T."/>
            <person name="Nielsen M.R."/>
            <person name="Sondergaard T.E."/>
            <person name="Sorensen J.L."/>
            <person name="Fitzpatrick D.A."/>
            <person name="Frisvad J.C."/>
            <person name="Nielsen K.L."/>
        </authorList>
    </citation>
    <scope>NUCLEOTIDE SEQUENCE</scope>
    <source>
        <strain evidence="8">IBT 35673</strain>
    </source>
</reference>
<protein>
    <recommendedName>
        <fullName evidence="7">Major facilitator superfamily (MFS) profile domain-containing protein</fullName>
    </recommendedName>
</protein>
<evidence type="ECO:0000256" key="5">
    <source>
        <dbReference type="SAM" id="MobiDB-lite"/>
    </source>
</evidence>
<keyword evidence="2 6" id="KW-0812">Transmembrane</keyword>
<feature type="domain" description="Major facilitator superfamily (MFS) profile" evidence="7">
    <location>
        <begin position="31"/>
        <end position="420"/>
    </location>
</feature>
<evidence type="ECO:0000256" key="1">
    <source>
        <dbReference type="ARBA" id="ARBA00004141"/>
    </source>
</evidence>